<feature type="transmembrane region" description="Helical" evidence="1">
    <location>
        <begin position="151"/>
        <end position="172"/>
    </location>
</feature>
<evidence type="ECO:0000313" key="2">
    <source>
        <dbReference type="EMBL" id="MFD1293462.1"/>
    </source>
</evidence>
<protein>
    <submittedName>
        <fullName evidence="2">Uncharacterized protein</fullName>
    </submittedName>
</protein>
<sequence>MTEKQKIEENIVHKVKIGIESNELNIHNTIEEVRHSNRTFDSLIVVISGGGIYTVLESIKYVLSEDEISVNLTCLKASGVLFLFVIIINLLTQISTVNAGNIAIQIGKKNLDDYKNYLRTENPSFLIQTDEEKSNSNKVNRHNKIIHWSNIISIAFILIAIFSLIFFFWNIAPTQTN</sequence>
<proteinExistence type="predicted"/>
<feature type="transmembrane region" description="Helical" evidence="1">
    <location>
        <begin position="68"/>
        <end position="91"/>
    </location>
</feature>
<keyword evidence="1" id="KW-0472">Membrane</keyword>
<feature type="transmembrane region" description="Helical" evidence="1">
    <location>
        <begin position="39"/>
        <end position="56"/>
    </location>
</feature>
<organism evidence="2 3">
    <name type="scientific">Lutibacter holmesii</name>
    <dbReference type="NCBI Taxonomy" id="1137985"/>
    <lineage>
        <taxon>Bacteria</taxon>
        <taxon>Pseudomonadati</taxon>
        <taxon>Bacteroidota</taxon>
        <taxon>Flavobacteriia</taxon>
        <taxon>Flavobacteriales</taxon>
        <taxon>Flavobacteriaceae</taxon>
        <taxon>Lutibacter</taxon>
    </lineage>
</organism>
<name>A0ABW3WNH4_9FLAO</name>
<dbReference type="EMBL" id="JBHTMV010000003">
    <property type="protein sequence ID" value="MFD1293462.1"/>
    <property type="molecule type" value="Genomic_DNA"/>
</dbReference>
<dbReference type="RefSeq" id="WP_386808661.1">
    <property type="nucleotide sequence ID" value="NZ_JBHTMV010000003.1"/>
</dbReference>
<gene>
    <name evidence="2" type="ORF">ACFQ5N_06400</name>
</gene>
<keyword evidence="1" id="KW-0812">Transmembrane</keyword>
<comment type="caution">
    <text evidence="2">The sequence shown here is derived from an EMBL/GenBank/DDBJ whole genome shotgun (WGS) entry which is preliminary data.</text>
</comment>
<keyword evidence="1" id="KW-1133">Transmembrane helix</keyword>
<evidence type="ECO:0000256" key="1">
    <source>
        <dbReference type="SAM" id="Phobius"/>
    </source>
</evidence>
<accession>A0ABW3WNH4</accession>
<keyword evidence="3" id="KW-1185">Reference proteome</keyword>
<reference evidence="3" key="1">
    <citation type="journal article" date="2019" name="Int. J. Syst. Evol. Microbiol.">
        <title>The Global Catalogue of Microorganisms (GCM) 10K type strain sequencing project: providing services to taxonomists for standard genome sequencing and annotation.</title>
        <authorList>
            <consortium name="The Broad Institute Genomics Platform"/>
            <consortium name="The Broad Institute Genome Sequencing Center for Infectious Disease"/>
            <person name="Wu L."/>
            <person name="Ma J."/>
        </authorList>
    </citation>
    <scope>NUCLEOTIDE SEQUENCE [LARGE SCALE GENOMIC DNA]</scope>
    <source>
        <strain evidence="3">CCUG 62221</strain>
    </source>
</reference>
<dbReference type="Proteomes" id="UP001597241">
    <property type="component" value="Unassembled WGS sequence"/>
</dbReference>
<evidence type="ECO:0000313" key="3">
    <source>
        <dbReference type="Proteomes" id="UP001597241"/>
    </source>
</evidence>